<dbReference type="GeneID" id="68106165"/>
<evidence type="ECO:0000259" key="2">
    <source>
        <dbReference type="Pfam" id="PF01466"/>
    </source>
</evidence>
<dbReference type="GO" id="GO:0006511">
    <property type="term" value="P:ubiquitin-dependent protein catabolic process"/>
    <property type="evidence" value="ECO:0007669"/>
    <property type="project" value="InterPro"/>
</dbReference>
<dbReference type="InterPro" id="IPR016072">
    <property type="entry name" value="Skp1_comp_dimer"/>
</dbReference>
<sequence length="179" mass="19808">MTQALREYIPTPIYEFSKQLNHSEVVSLIMTSNLYNAMRLLDLFCAKFAEQIRGKSPEQLRDMFGLQNDKEALPSSPTTSTTTTTSSAPTMSGTKSNSQLPQPPSSSAKSSLKETLKTIGISVGVSVLMITLYHQFYMSKTVEDVENVRSYIAKIKAPLNTILEKTKSIGVSSLFQKTK</sequence>
<name>A0AA88KBL2_NAELO</name>
<feature type="compositionally biased region" description="Low complexity" evidence="1">
    <location>
        <begin position="74"/>
        <end position="110"/>
    </location>
</feature>
<dbReference type="InterPro" id="IPR011333">
    <property type="entry name" value="SKP1/BTB/POZ_sf"/>
</dbReference>
<dbReference type="Proteomes" id="UP000816034">
    <property type="component" value="Unassembled WGS sequence"/>
</dbReference>
<evidence type="ECO:0000313" key="3">
    <source>
        <dbReference type="EMBL" id="KAG2372648.1"/>
    </source>
</evidence>
<comment type="caution">
    <text evidence="3">The sequence shown here is derived from an EMBL/GenBank/DDBJ whole genome shotgun (WGS) entry which is preliminary data.</text>
</comment>
<gene>
    <name evidence="3" type="ORF">C9374_013712</name>
</gene>
<evidence type="ECO:0000256" key="1">
    <source>
        <dbReference type="SAM" id="MobiDB-lite"/>
    </source>
</evidence>
<proteinExistence type="predicted"/>
<dbReference type="RefSeq" id="XP_044541823.1">
    <property type="nucleotide sequence ID" value="XM_044689619.1"/>
</dbReference>
<dbReference type="InterPro" id="IPR036296">
    <property type="entry name" value="SKP1-like_dim_sf"/>
</dbReference>
<dbReference type="SUPFAM" id="SSF81382">
    <property type="entry name" value="Skp1 dimerisation domain-like"/>
    <property type="match status" value="1"/>
</dbReference>
<dbReference type="AlphaFoldDB" id="A0AA88KBL2"/>
<dbReference type="Gene3D" id="3.30.710.10">
    <property type="entry name" value="Potassium Channel Kv1.1, Chain A"/>
    <property type="match status" value="1"/>
</dbReference>
<accession>A0AA88KBL2</accession>
<dbReference type="Pfam" id="PF01466">
    <property type="entry name" value="Skp1"/>
    <property type="match status" value="1"/>
</dbReference>
<protein>
    <recommendedName>
        <fullName evidence="2">SKP1 component dimerisation domain-containing protein</fullName>
    </recommendedName>
</protein>
<feature type="domain" description="SKP1 component dimerisation" evidence="2">
    <location>
        <begin position="39"/>
        <end position="69"/>
    </location>
</feature>
<reference evidence="3 4" key="1">
    <citation type="journal article" date="2018" name="BMC Genomics">
        <title>The genome of Naegleria lovaniensis, the basis for a comparative approach to unravel pathogenicity factors of the human pathogenic amoeba N. fowleri.</title>
        <authorList>
            <person name="Liechti N."/>
            <person name="Schurch N."/>
            <person name="Bruggmann R."/>
            <person name="Wittwer M."/>
        </authorList>
    </citation>
    <scope>NUCLEOTIDE SEQUENCE [LARGE SCALE GENOMIC DNA]</scope>
    <source>
        <strain evidence="3 4">ATCC 30569</strain>
    </source>
</reference>
<evidence type="ECO:0000313" key="4">
    <source>
        <dbReference type="Proteomes" id="UP000816034"/>
    </source>
</evidence>
<organism evidence="3 4">
    <name type="scientific">Naegleria lovaniensis</name>
    <name type="common">Amoeba</name>
    <dbReference type="NCBI Taxonomy" id="51637"/>
    <lineage>
        <taxon>Eukaryota</taxon>
        <taxon>Discoba</taxon>
        <taxon>Heterolobosea</taxon>
        <taxon>Tetramitia</taxon>
        <taxon>Eutetramitia</taxon>
        <taxon>Vahlkampfiidae</taxon>
        <taxon>Naegleria</taxon>
    </lineage>
</organism>
<dbReference type="EMBL" id="PYSW02000072">
    <property type="protein sequence ID" value="KAG2372648.1"/>
    <property type="molecule type" value="Genomic_DNA"/>
</dbReference>
<feature type="region of interest" description="Disordered" evidence="1">
    <location>
        <begin position="68"/>
        <end position="111"/>
    </location>
</feature>
<keyword evidence="4" id="KW-1185">Reference proteome</keyword>